<gene>
    <name evidence="1" type="ORF">Daura_16085</name>
</gene>
<proteinExistence type="predicted"/>
<dbReference type="EMBL" id="CP073767">
    <property type="protein sequence ID" value="UWZ57537.1"/>
    <property type="molecule type" value="Genomic_DNA"/>
</dbReference>
<accession>A0A9Q9MQF7</accession>
<keyword evidence="2" id="KW-1185">Reference proteome</keyword>
<dbReference type="RefSeq" id="WP_156089511.1">
    <property type="nucleotide sequence ID" value="NZ_CP073767.1"/>
</dbReference>
<dbReference type="KEGG" id="daur:Daura_16085"/>
<dbReference type="OrthoDB" id="4168016at2"/>
<organism evidence="1 2">
    <name type="scientific">Dactylosporangium aurantiacum</name>
    <dbReference type="NCBI Taxonomy" id="35754"/>
    <lineage>
        <taxon>Bacteria</taxon>
        <taxon>Bacillati</taxon>
        <taxon>Actinomycetota</taxon>
        <taxon>Actinomycetes</taxon>
        <taxon>Micromonosporales</taxon>
        <taxon>Micromonosporaceae</taxon>
        <taxon>Dactylosporangium</taxon>
    </lineage>
</organism>
<protein>
    <submittedName>
        <fullName evidence="1">Uncharacterized protein</fullName>
    </submittedName>
</protein>
<name>A0A9Q9MQF7_9ACTN</name>
<reference evidence="1" key="1">
    <citation type="submission" date="2021-04" db="EMBL/GenBank/DDBJ databases">
        <title>Dactylosporangium aurantiacum NRRL B-8018 full assembly.</title>
        <authorList>
            <person name="Hartkoorn R.C."/>
            <person name="Beaudoing E."/>
            <person name="Hot D."/>
        </authorList>
    </citation>
    <scope>NUCLEOTIDE SEQUENCE</scope>
    <source>
        <strain evidence="1">NRRL B-8018</strain>
    </source>
</reference>
<evidence type="ECO:0000313" key="2">
    <source>
        <dbReference type="Proteomes" id="UP001058003"/>
    </source>
</evidence>
<dbReference type="Proteomes" id="UP001058003">
    <property type="component" value="Chromosome"/>
</dbReference>
<dbReference type="AlphaFoldDB" id="A0A9Q9MQF7"/>
<sequence length="237" mass="25708">MSQVSDRPVLVPGAYDRLVQRLPGTTAQPDFCLIGIDDLLNNRATTGTGDLDAGRLNAWGNSFPSRELPEPGAVIEIAGIPFVWPDANPDGDNVRSEGQVIDIPPGRYDWIYLLAASERRSEDTLWVHYDDGHADPLRVGVSDFLDGTPAFGELPAFRTARMHYPHHVQERLPTTMWLARVGMPRRGRAQALRLPRLVALHVFAITLVTGIDVRLADGADGRFAGGADARLAGGAAA</sequence>
<evidence type="ECO:0000313" key="1">
    <source>
        <dbReference type="EMBL" id="UWZ57537.1"/>
    </source>
</evidence>